<keyword evidence="1" id="KW-0732">Signal</keyword>
<proteinExistence type="predicted"/>
<gene>
    <name evidence="2" type="ORF">Hamer_G027192</name>
    <name evidence="3" type="ORF">Hamer_G027193</name>
</gene>
<keyword evidence="4" id="KW-1185">Reference proteome</keyword>
<feature type="signal peptide" evidence="1">
    <location>
        <begin position="1"/>
        <end position="19"/>
    </location>
</feature>
<name>A0A8J5JKF3_HOMAM</name>
<dbReference type="EMBL" id="JAHLQT010031894">
    <property type="protein sequence ID" value="KAG7159851.1"/>
    <property type="molecule type" value="Genomic_DNA"/>
</dbReference>
<organism evidence="3 4">
    <name type="scientific">Homarus americanus</name>
    <name type="common">American lobster</name>
    <dbReference type="NCBI Taxonomy" id="6706"/>
    <lineage>
        <taxon>Eukaryota</taxon>
        <taxon>Metazoa</taxon>
        <taxon>Ecdysozoa</taxon>
        <taxon>Arthropoda</taxon>
        <taxon>Crustacea</taxon>
        <taxon>Multicrustacea</taxon>
        <taxon>Malacostraca</taxon>
        <taxon>Eumalacostraca</taxon>
        <taxon>Eucarida</taxon>
        <taxon>Decapoda</taxon>
        <taxon>Pleocyemata</taxon>
        <taxon>Astacidea</taxon>
        <taxon>Nephropoidea</taxon>
        <taxon>Nephropidae</taxon>
        <taxon>Homarus</taxon>
    </lineage>
</organism>
<dbReference type="AlphaFoldDB" id="A0A8J5JKF3"/>
<comment type="caution">
    <text evidence="3">The sequence shown here is derived from an EMBL/GenBank/DDBJ whole genome shotgun (WGS) entry which is preliminary data.</text>
</comment>
<accession>A0A8J5JKF3</accession>
<protein>
    <submittedName>
        <fullName evidence="3">Uncharacterized protein</fullName>
    </submittedName>
</protein>
<feature type="chain" id="PRO_5036271846" evidence="1">
    <location>
        <begin position="20"/>
        <end position="150"/>
    </location>
</feature>
<sequence length="150" mass="14077">MKLLVITVSAALLVGSCMAGGSYHHGSRGGFISHGGNRGISGGIGFDSHEFIGSPVISSGGHGGSYYGSGGRGVNIVRAIGGFVGSSTIGGGYGSRGLGGSVGGGSFGGSIGRGSVGGGFGGPIGGGSIGGGSFIGQRGSIGGGRSYGRY</sequence>
<evidence type="ECO:0000256" key="1">
    <source>
        <dbReference type="SAM" id="SignalP"/>
    </source>
</evidence>
<reference evidence="3" key="1">
    <citation type="journal article" date="2021" name="Sci. Adv.">
        <title>The American lobster genome reveals insights on longevity, neural, and immune adaptations.</title>
        <authorList>
            <person name="Polinski J.M."/>
            <person name="Zimin A.V."/>
            <person name="Clark K.F."/>
            <person name="Kohn A.B."/>
            <person name="Sadowski N."/>
            <person name="Timp W."/>
            <person name="Ptitsyn A."/>
            <person name="Khanna P."/>
            <person name="Romanova D.Y."/>
            <person name="Williams P."/>
            <person name="Greenwood S.J."/>
            <person name="Moroz L.L."/>
            <person name="Walt D.R."/>
            <person name="Bodnar A.G."/>
        </authorList>
    </citation>
    <scope>NUCLEOTIDE SEQUENCE</scope>
    <source>
        <strain evidence="3">GMGI-L3</strain>
    </source>
</reference>
<evidence type="ECO:0000313" key="2">
    <source>
        <dbReference type="EMBL" id="KAG7159851.1"/>
    </source>
</evidence>
<dbReference type="Proteomes" id="UP000747542">
    <property type="component" value="Unassembled WGS sequence"/>
</dbReference>
<evidence type="ECO:0000313" key="4">
    <source>
        <dbReference type="Proteomes" id="UP000747542"/>
    </source>
</evidence>
<evidence type="ECO:0000313" key="3">
    <source>
        <dbReference type="EMBL" id="KAG7159852.1"/>
    </source>
</evidence>
<dbReference type="PROSITE" id="PS51257">
    <property type="entry name" value="PROKAR_LIPOPROTEIN"/>
    <property type="match status" value="1"/>
</dbReference>
<dbReference type="EMBL" id="JAHLQT010031894">
    <property type="protein sequence ID" value="KAG7159852.1"/>
    <property type="molecule type" value="Genomic_DNA"/>
</dbReference>